<dbReference type="InterPro" id="IPR058240">
    <property type="entry name" value="rSAM_sf"/>
</dbReference>
<protein>
    <submittedName>
        <fullName evidence="7">Radical SAM protein</fullName>
    </submittedName>
</protein>
<dbReference type="Pfam" id="PF04055">
    <property type="entry name" value="Radical_SAM"/>
    <property type="match status" value="1"/>
</dbReference>
<dbReference type="PROSITE" id="PS51918">
    <property type="entry name" value="RADICAL_SAM"/>
    <property type="match status" value="1"/>
</dbReference>
<dbReference type="CDD" id="cd01335">
    <property type="entry name" value="Radical_SAM"/>
    <property type="match status" value="1"/>
</dbReference>
<keyword evidence="2" id="KW-0949">S-adenosyl-L-methionine</keyword>
<reference evidence="7 8" key="1">
    <citation type="submission" date="2021-02" db="EMBL/GenBank/DDBJ databases">
        <title>Complete genome of Desulfoluna sp. strain ASN36.</title>
        <authorList>
            <person name="Takahashi A."/>
            <person name="Kojima H."/>
            <person name="Fukui M."/>
        </authorList>
    </citation>
    <scope>NUCLEOTIDE SEQUENCE [LARGE SCALE GENOMIC DNA]</scope>
    <source>
        <strain evidence="7 8">ASN36</strain>
    </source>
</reference>
<dbReference type="Proteomes" id="UP001320148">
    <property type="component" value="Chromosome"/>
</dbReference>
<dbReference type="InterPro" id="IPR013785">
    <property type="entry name" value="Aldolase_TIM"/>
</dbReference>
<sequence length="355" mass="39423">MSGNKHRITAGESPEIVQTSLAGAIGMGLMKGRFLRDARCECLNLLLTYDDGCKASCSYCGLSRNRAPVRTDTFIRVKWPTYTLPVIFGRLQSQVTPFRRACVSMVTHPRALDDTCTVIRKVKHHSDLPVSGLVSPSVMGGRQGFQRVFDAGADRVGIAIDAATPELFDRHRGKTVGGPHRWETYMKSFDHAVDVFGPFMVGVHLIVGLGETEEQMVSMIDRAHAMGVLTHLFSFFPERGCAMENHAQPPLGQYRRIQLARFLINENIAVRKEMSFSKEGKLMDFGVDIEPYVDLGVPFMTSGCPGNDGVMACNRPFGNERASDPIRNYPFLPDARDRHIIRKQLEPAHASPATE</sequence>
<evidence type="ECO:0000256" key="1">
    <source>
        <dbReference type="ARBA" id="ARBA00001966"/>
    </source>
</evidence>
<keyword evidence="8" id="KW-1185">Reference proteome</keyword>
<evidence type="ECO:0000313" key="7">
    <source>
        <dbReference type="EMBL" id="BCS95762.1"/>
    </source>
</evidence>
<organism evidence="7 8">
    <name type="scientific">Desulfoluna limicola</name>
    <dbReference type="NCBI Taxonomy" id="2810562"/>
    <lineage>
        <taxon>Bacteria</taxon>
        <taxon>Pseudomonadati</taxon>
        <taxon>Thermodesulfobacteriota</taxon>
        <taxon>Desulfobacteria</taxon>
        <taxon>Desulfobacterales</taxon>
        <taxon>Desulfolunaceae</taxon>
        <taxon>Desulfoluna</taxon>
    </lineage>
</organism>
<dbReference type="RefSeq" id="WP_236892090.1">
    <property type="nucleotide sequence ID" value="NZ_AP024488.1"/>
</dbReference>
<dbReference type="SMART" id="SM00729">
    <property type="entry name" value="Elp3"/>
    <property type="match status" value="1"/>
</dbReference>
<dbReference type="InterPro" id="IPR006638">
    <property type="entry name" value="Elp3/MiaA/NifB-like_rSAM"/>
</dbReference>
<dbReference type="EMBL" id="AP024488">
    <property type="protein sequence ID" value="BCS95762.1"/>
    <property type="molecule type" value="Genomic_DNA"/>
</dbReference>
<evidence type="ECO:0000256" key="2">
    <source>
        <dbReference type="ARBA" id="ARBA00022691"/>
    </source>
</evidence>
<keyword evidence="5" id="KW-0411">Iron-sulfur</keyword>
<keyword evidence="3" id="KW-0479">Metal-binding</keyword>
<dbReference type="SFLD" id="SFLDG01098">
    <property type="entry name" value="Uncharacterised_Radical_SAM_Su"/>
    <property type="match status" value="1"/>
</dbReference>
<accession>A0ABN6F2R5</accession>
<evidence type="ECO:0000256" key="4">
    <source>
        <dbReference type="ARBA" id="ARBA00023004"/>
    </source>
</evidence>
<name>A0ABN6F2R5_9BACT</name>
<gene>
    <name evidence="7" type="ORF">DSLASN_13940</name>
</gene>
<evidence type="ECO:0000256" key="3">
    <source>
        <dbReference type="ARBA" id="ARBA00022723"/>
    </source>
</evidence>
<comment type="cofactor">
    <cofactor evidence="1">
        <name>[4Fe-4S] cluster</name>
        <dbReference type="ChEBI" id="CHEBI:49883"/>
    </cofactor>
</comment>
<dbReference type="Gene3D" id="3.20.20.70">
    <property type="entry name" value="Aldolase class I"/>
    <property type="match status" value="1"/>
</dbReference>
<dbReference type="SFLD" id="SFLDS00029">
    <property type="entry name" value="Radical_SAM"/>
    <property type="match status" value="1"/>
</dbReference>
<dbReference type="InterPro" id="IPR007197">
    <property type="entry name" value="rSAM"/>
</dbReference>
<evidence type="ECO:0000313" key="8">
    <source>
        <dbReference type="Proteomes" id="UP001320148"/>
    </source>
</evidence>
<proteinExistence type="predicted"/>
<evidence type="ECO:0000259" key="6">
    <source>
        <dbReference type="PROSITE" id="PS51918"/>
    </source>
</evidence>
<dbReference type="SUPFAM" id="SSF102114">
    <property type="entry name" value="Radical SAM enzymes"/>
    <property type="match status" value="1"/>
</dbReference>
<feature type="domain" description="Radical SAM core" evidence="6">
    <location>
        <begin position="35"/>
        <end position="277"/>
    </location>
</feature>
<evidence type="ECO:0000256" key="5">
    <source>
        <dbReference type="ARBA" id="ARBA00023014"/>
    </source>
</evidence>
<keyword evidence="4" id="KW-0408">Iron</keyword>